<feature type="region of interest" description="Disordered" evidence="12">
    <location>
        <begin position="675"/>
        <end position="728"/>
    </location>
</feature>
<protein>
    <recommendedName>
        <fullName evidence="2">dual-specificity kinase</fullName>
        <ecNumber evidence="2">2.7.12.1</ecNumber>
    </recommendedName>
</protein>
<feature type="compositionally biased region" description="Polar residues" evidence="12">
    <location>
        <begin position="623"/>
        <end position="632"/>
    </location>
</feature>
<dbReference type="Proteomes" id="UP000308133">
    <property type="component" value="Unassembled WGS sequence"/>
</dbReference>
<evidence type="ECO:0000256" key="1">
    <source>
        <dbReference type="ARBA" id="ARBA00008867"/>
    </source>
</evidence>
<evidence type="ECO:0000259" key="13">
    <source>
        <dbReference type="PROSITE" id="PS50011"/>
    </source>
</evidence>
<dbReference type="EC" id="2.7.12.1" evidence="2"/>
<feature type="domain" description="Protein kinase" evidence="13">
    <location>
        <begin position="1104"/>
        <end position="1400"/>
    </location>
</feature>
<feature type="compositionally biased region" description="Basic and acidic residues" evidence="12">
    <location>
        <begin position="243"/>
        <end position="256"/>
    </location>
</feature>
<dbReference type="GO" id="GO:0005856">
    <property type="term" value="C:cytoskeleton"/>
    <property type="evidence" value="ECO:0007669"/>
    <property type="project" value="TreeGrafter"/>
</dbReference>
<feature type="compositionally biased region" description="Polar residues" evidence="12">
    <location>
        <begin position="398"/>
        <end position="411"/>
    </location>
</feature>
<feature type="compositionally biased region" description="Polar residues" evidence="12">
    <location>
        <begin position="599"/>
        <end position="616"/>
    </location>
</feature>
<feature type="compositionally biased region" description="Polar residues" evidence="12">
    <location>
        <begin position="913"/>
        <end position="925"/>
    </location>
</feature>
<evidence type="ECO:0000256" key="11">
    <source>
        <dbReference type="PROSITE-ProRule" id="PRU10141"/>
    </source>
</evidence>
<name>A0A4U7B653_9PEZI</name>
<dbReference type="InterPro" id="IPR017441">
    <property type="entry name" value="Protein_kinase_ATP_BS"/>
</dbReference>
<dbReference type="SUPFAM" id="SSF56112">
    <property type="entry name" value="Protein kinase-like (PK-like)"/>
    <property type="match status" value="1"/>
</dbReference>
<accession>A0A4U7B653</accession>
<dbReference type="PROSITE" id="PS00107">
    <property type="entry name" value="PROTEIN_KINASE_ATP"/>
    <property type="match status" value="1"/>
</dbReference>
<dbReference type="PROSITE" id="PS50011">
    <property type="entry name" value="PROTEIN_KINASE_DOM"/>
    <property type="match status" value="1"/>
</dbReference>
<keyword evidence="4" id="KW-0808">Transferase</keyword>
<feature type="compositionally biased region" description="Polar residues" evidence="12">
    <location>
        <begin position="889"/>
        <end position="906"/>
    </location>
</feature>
<feature type="region of interest" description="Disordered" evidence="12">
    <location>
        <begin position="763"/>
        <end position="998"/>
    </location>
</feature>
<keyword evidence="6 14" id="KW-0418">Kinase</keyword>
<dbReference type="GO" id="GO:0004712">
    <property type="term" value="F:protein serine/threonine/tyrosine kinase activity"/>
    <property type="evidence" value="ECO:0007669"/>
    <property type="project" value="UniProtKB-EC"/>
</dbReference>
<dbReference type="Pfam" id="PF00069">
    <property type="entry name" value="Pkinase"/>
    <property type="match status" value="1"/>
</dbReference>
<dbReference type="InterPro" id="IPR011009">
    <property type="entry name" value="Kinase-like_dom_sf"/>
</dbReference>
<feature type="compositionally biased region" description="Polar residues" evidence="12">
    <location>
        <begin position="482"/>
        <end position="498"/>
    </location>
</feature>
<feature type="compositionally biased region" description="Polar residues" evidence="12">
    <location>
        <begin position="267"/>
        <end position="279"/>
    </location>
</feature>
<feature type="compositionally biased region" description="Low complexity" evidence="12">
    <location>
        <begin position="1435"/>
        <end position="1455"/>
    </location>
</feature>
<evidence type="ECO:0000313" key="15">
    <source>
        <dbReference type="Proteomes" id="UP000308133"/>
    </source>
</evidence>
<reference evidence="14 15" key="1">
    <citation type="submission" date="2018-02" db="EMBL/GenBank/DDBJ databases">
        <title>Draft genome sequences of Elsinoe sp., causing black scab on jojoba.</title>
        <authorList>
            <person name="Stodart B."/>
            <person name="Jeffress S."/>
            <person name="Ash G."/>
            <person name="Arun Chinnappa K."/>
        </authorList>
    </citation>
    <scope>NUCLEOTIDE SEQUENCE [LARGE SCALE GENOMIC DNA]</scope>
    <source>
        <strain evidence="14 15">Hillstone_2</strain>
    </source>
</reference>
<feature type="region of interest" description="Disordered" evidence="12">
    <location>
        <begin position="473"/>
        <end position="535"/>
    </location>
</feature>
<feature type="compositionally biased region" description="Low complexity" evidence="12">
    <location>
        <begin position="499"/>
        <end position="515"/>
    </location>
</feature>
<feature type="compositionally biased region" description="Low complexity" evidence="12">
    <location>
        <begin position="443"/>
        <end position="456"/>
    </location>
</feature>
<comment type="similarity">
    <text evidence="1">Belongs to the protein kinase superfamily. CMGC Ser/Thr protein kinase family. MNB/DYRK subfamily.</text>
</comment>
<dbReference type="Gene3D" id="1.10.510.10">
    <property type="entry name" value="Transferase(Phosphotransferase) domain 1"/>
    <property type="match status" value="1"/>
</dbReference>
<evidence type="ECO:0000256" key="12">
    <source>
        <dbReference type="SAM" id="MobiDB-lite"/>
    </source>
</evidence>
<gene>
    <name evidence="14" type="ORF">C1H76_4148</name>
</gene>
<dbReference type="SMART" id="SM00220">
    <property type="entry name" value="S_TKc"/>
    <property type="match status" value="1"/>
</dbReference>
<feature type="compositionally biased region" description="Polar residues" evidence="12">
    <location>
        <begin position="331"/>
        <end position="342"/>
    </location>
</feature>
<feature type="region of interest" description="Disordered" evidence="12">
    <location>
        <begin position="1"/>
        <end position="164"/>
    </location>
</feature>
<keyword evidence="5 11" id="KW-0547">Nucleotide-binding</keyword>
<dbReference type="InterPro" id="IPR008271">
    <property type="entry name" value="Ser/Thr_kinase_AS"/>
</dbReference>
<evidence type="ECO:0000256" key="8">
    <source>
        <dbReference type="ARBA" id="ARBA00049003"/>
    </source>
</evidence>
<feature type="compositionally biased region" description="Polar residues" evidence="12">
    <location>
        <begin position="700"/>
        <end position="709"/>
    </location>
</feature>
<feature type="region of interest" description="Disordered" evidence="12">
    <location>
        <begin position="1389"/>
        <end position="1519"/>
    </location>
</feature>
<evidence type="ECO:0000256" key="4">
    <source>
        <dbReference type="ARBA" id="ARBA00022679"/>
    </source>
</evidence>
<comment type="caution">
    <text evidence="14">The sequence shown here is derived from an EMBL/GenBank/DDBJ whole genome shotgun (WGS) entry which is preliminary data.</text>
</comment>
<evidence type="ECO:0000313" key="14">
    <source>
        <dbReference type="EMBL" id="TKX23634.1"/>
    </source>
</evidence>
<comment type="catalytic activity">
    <reaction evidence="8">
        <text>L-seryl-[protein] + ATP = O-phospho-L-seryl-[protein] + ADP + H(+)</text>
        <dbReference type="Rhea" id="RHEA:17989"/>
        <dbReference type="Rhea" id="RHEA-COMP:9863"/>
        <dbReference type="Rhea" id="RHEA-COMP:11604"/>
        <dbReference type="ChEBI" id="CHEBI:15378"/>
        <dbReference type="ChEBI" id="CHEBI:29999"/>
        <dbReference type="ChEBI" id="CHEBI:30616"/>
        <dbReference type="ChEBI" id="CHEBI:83421"/>
        <dbReference type="ChEBI" id="CHEBI:456216"/>
        <dbReference type="EC" id="2.7.12.1"/>
    </reaction>
</comment>
<evidence type="ECO:0000256" key="2">
    <source>
        <dbReference type="ARBA" id="ARBA00013203"/>
    </source>
</evidence>
<dbReference type="InterPro" id="IPR042521">
    <property type="entry name" value="DYRK"/>
</dbReference>
<dbReference type="CDD" id="cd14210">
    <property type="entry name" value="PKc_DYRK"/>
    <property type="match status" value="1"/>
</dbReference>
<dbReference type="PANTHER" id="PTHR24058:SF22">
    <property type="entry name" value="DUAL SPECIFICITY TYROSINE-PHOSPHORYLATION-REGULATED KINASE 4"/>
    <property type="match status" value="1"/>
</dbReference>
<proteinExistence type="inferred from homology"/>
<dbReference type="PANTHER" id="PTHR24058">
    <property type="entry name" value="DUAL SPECIFICITY PROTEIN KINASE"/>
    <property type="match status" value="1"/>
</dbReference>
<keyword evidence="7 11" id="KW-0067">ATP-binding</keyword>
<feature type="binding site" evidence="11">
    <location>
        <position position="1133"/>
    </location>
    <ligand>
        <name>ATP</name>
        <dbReference type="ChEBI" id="CHEBI:30616"/>
    </ligand>
</feature>
<dbReference type="Gene3D" id="3.30.10.30">
    <property type="entry name" value="DYRK"/>
    <property type="match status" value="1"/>
</dbReference>
<sequence length="1586" mass="173309">MEVTSRYQSHDRSRSLFGRGNQNQSEDSSTDAESRTRKKYQRTANNNDDDSAFRKPSLPASAMKQQNGESKSSLLSRKRSVGKDASKTLHGPRPLENAGKRIFSEGNRQPPSDSRGQFLPSSSSMPVLDRKPVGKHRFSLGPNQITRKELPEREEPQSFSFLPPVNFDDFQSSIASYEHESETKLTTNSRDGGFSMGNDDNDMNTFTNTLRSQHSKADNEMRVPSGQSSGSDSFAPKRNLSHSRKEVPALPKESHLAVRSRRLSALPTVSQPPNLSIANARSPRKSVGPGLLTNMLNNRKPLDSEVPLSAPATQPETSRISPVSRSRRRTLASQTGQPQSEPSRAMAPTRSSKAKSMQPPPRQPNAAPQTDPSTPSDQHKRARSSSRPAATRNHLRETTPSSSGNKRQSGRASGLGARTISPTDARRLKRMSMMQPPMPPSKSSPTTQQPDPMPMPTMTTMPDLTLRSTAKSPSMIPRKMSLTPSSARETPDSNNLYMSATSLSRSSSYQSLRATNNPGLPRMTQSPSLSRLPTPRARNVYSSAENQEDESVPPVPAIPKAFESPQEQIDTPFFTNVPKTLYSDQPMSATSAHSYDQDLVYNSGQNSGSARKQSLSVPGPPQYVSQQATSARPSMEENRDAAPHTPAPKKKSLHQIRLPPLSLQPLSTPTAARIAALPQPSQEVERRDTTPPPKRGFAKTPSTPMTASKATFHRRYDEDTSKPSYGGLRSSTSHHALRGVDHSAFDQFSNAVPMPVPSNKRQITPFASGSLPKGGAEFMPNLDKPLPDEYSLGHQEIRVQTSKPMGPRARTASKSMAKDAASTHTSSSNEEVETPPSGSSLRRKFSLRFRSASKTAGRQTDQAPDMSAQDYPTMPPPKLPASAAWTEQMEASTGKTPSGSTRSSLETNRRRPSQATLSSTNTTDSAPKADAVTSAPRAAYRAMHSNPAPQQNVTPRSSSWSVAGQMRSSAPSAKSSQAELRRRSPSSVPTMDKDDLAADDEMKRLALKRKDVESAAKETDELKKMATPKQRMSPAQAIQSSSGLLNIYEKGEIIDYKEGVYFCGSKNAKKHVGDISAAGTTNFGYDDERGDYNICMGDHLAYRYEVIDVLGKGSFGQVVRCIDHKDGGLVAVKIIRNKKRFHQQALVEVNILNKLKEWDPDGTHATLTVTSSFYFRSHLCIVTPCLSINLYELIREHSFQGFSLCLIRRFARQILACLQLLQGKHIIHCDLKPENILLCDPRRADVRVIDFGSSCKTNEKVYTYIQSRFYRSPEVILGSEYGLGIDMWSFGCILAELYTGYPIFPGENEQEQLACIMEIFGPPSRDIIEKCSRRKLFFDSSWKPRVTVSSKGRRRRPSSKSLNIALKCDDEAFLDFITQCLRWDPDRRLRPDQATQHPFIRNEPLRRVERPRPRTATQQSKPTTTGGIPSPTKRTAPSATAAVSSTTTLSSQTPAKDARSRPLPQTPSTAIRGNGPTPNAVSKGSPIKTTNPAARRQSSILPSAGANTEVPTMAGNKRLSNGFTMASSVSSNSSIGQGSGLPRMASGRLANGTGGTSGVNGASTGAVDLASAAARESMGVAGARWR</sequence>
<feature type="compositionally biased region" description="Basic and acidic residues" evidence="12">
    <location>
        <begin position="146"/>
        <end position="156"/>
    </location>
</feature>
<feature type="compositionally biased region" description="Polar residues" evidence="12">
    <location>
        <begin position="947"/>
        <end position="978"/>
    </location>
</feature>
<feature type="compositionally biased region" description="Polar residues" evidence="12">
    <location>
        <begin position="1466"/>
        <end position="1510"/>
    </location>
</feature>
<feature type="region of interest" description="Disordered" evidence="12">
    <location>
        <begin position="599"/>
        <end position="655"/>
    </location>
</feature>
<dbReference type="GO" id="GO:0004674">
    <property type="term" value="F:protein serine/threonine kinase activity"/>
    <property type="evidence" value="ECO:0007669"/>
    <property type="project" value="UniProtKB-KW"/>
</dbReference>
<feature type="compositionally biased region" description="Polar residues" evidence="12">
    <location>
        <begin position="106"/>
        <end position="125"/>
    </location>
</feature>
<evidence type="ECO:0000256" key="3">
    <source>
        <dbReference type="ARBA" id="ARBA00022527"/>
    </source>
</evidence>
<organism evidence="14 15">
    <name type="scientific">Elsinoe australis</name>
    <dbReference type="NCBI Taxonomy" id="40998"/>
    <lineage>
        <taxon>Eukaryota</taxon>
        <taxon>Fungi</taxon>
        <taxon>Dikarya</taxon>
        <taxon>Ascomycota</taxon>
        <taxon>Pezizomycotina</taxon>
        <taxon>Dothideomycetes</taxon>
        <taxon>Dothideomycetidae</taxon>
        <taxon>Myriangiales</taxon>
        <taxon>Elsinoaceae</taxon>
        <taxon>Elsinoe</taxon>
    </lineage>
</organism>
<evidence type="ECO:0000256" key="10">
    <source>
        <dbReference type="ARBA" id="ARBA00051680"/>
    </source>
</evidence>
<feature type="compositionally biased region" description="Basic and acidic residues" evidence="12">
    <location>
        <begin position="1010"/>
        <end position="1024"/>
    </location>
</feature>
<dbReference type="InterPro" id="IPR000719">
    <property type="entry name" value="Prot_kinase_dom"/>
</dbReference>
<dbReference type="InterPro" id="IPR050494">
    <property type="entry name" value="Ser_Thr_dual-spec_kinase"/>
</dbReference>
<keyword evidence="3" id="KW-0723">Serine/threonine-protein kinase</keyword>
<evidence type="ECO:0000256" key="9">
    <source>
        <dbReference type="ARBA" id="ARBA00049308"/>
    </source>
</evidence>
<evidence type="ECO:0000256" key="6">
    <source>
        <dbReference type="ARBA" id="ARBA00022777"/>
    </source>
</evidence>
<dbReference type="PROSITE" id="PS00108">
    <property type="entry name" value="PROTEIN_KINASE_ST"/>
    <property type="match status" value="1"/>
</dbReference>
<comment type="catalytic activity">
    <reaction evidence="10">
        <text>L-tyrosyl-[protein] + ATP = O-phospho-L-tyrosyl-[protein] + ADP + H(+)</text>
        <dbReference type="Rhea" id="RHEA:10596"/>
        <dbReference type="Rhea" id="RHEA-COMP:10136"/>
        <dbReference type="Rhea" id="RHEA-COMP:20101"/>
        <dbReference type="ChEBI" id="CHEBI:15378"/>
        <dbReference type="ChEBI" id="CHEBI:30616"/>
        <dbReference type="ChEBI" id="CHEBI:46858"/>
        <dbReference type="ChEBI" id="CHEBI:61978"/>
        <dbReference type="ChEBI" id="CHEBI:456216"/>
        <dbReference type="EC" id="2.7.12.1"/>
    </reaction>
</comment>
<evidence type="ECO:0000256" key="5">
    <source>
        <dbReference type="ARBA" id="ARBA00022741"/>
    </source>
</evidence>
<feature type="compositionally biased region" description="Polar residues" evidence="12">
    <location>
        <begin position="1415"/>
        <end position="1427"/>
    </location>
</feature>
<dbReference type="GO" id="GO:0005524">
    <property type="term" value="F:ATP binding"/>
    <property type="evidence" value="ECO:0007669"/>
    <property type="project" value="UniProtKB-UniRule"/>
</dbReference>
<feature type="region of interest" description="Disordered" evidence="12">
    <location>
        <begin position="178"/>
        <end position="456"/>
    </location>
</feature>
<evidence type="ECO:0000256" key="7">
    <source>
        <dbReference type="ARBA" id="ARBA00022840"/>
    </source>
</evidence>
<feature type="region of interest" description="Disordered" evidence="12">
    <location>
        <begin position="1010"/>
        <end position="1036"/>
    </location>
</feature>
<comment type="catalytic activity">
    <reaction evidence="9">
        <text>L-threonyl-[protein] + ATP = O-phospho-L-threonyl-[protein] + ADP + H(+)</text>
        <dbReference type="Rhea" id="RHEA:46608"/>
        <dbReference type="Rhea" id="RHEA-COMP:11060"/>
        <dbReference type="Rhea" id="RHEA-COMP:11605"/>
        <dbReference type="ChEBI" id="CHEBI:15378"/>
        <dbReference type="ChEBI" id="CHEBI:30013"/>
        <dbReference type="ChEBI" id="CHEBI:30616"/>
        <dbReference type="ChEBI" id="CHEBI:61977"/>
        <dbReference type="ChEBI" id="CHEBI:456216"/>
        <dbReference type="EC" id="2.7.12.1"/>
    </reaction>
</comment>
<dbReference type="Gene3D" id="3.30.200.20">
    <property type="entry name" value="Phosphorylase Kinase, domain 1"/>
    <property type="match status" value="1"/>
</dbReference>
<feature type="compositionally biased region" description="Basic and acidic residues" evidence="12">
    <location>
        <begin position="1403"/>
        <end position="1412"/>
    </location>
</feature>
<dbReference type="EMBL" id="PTQR01000053">
    <property type="protein sequence ID" value="TKX23634.1"/>
    <property type="molecule type" value="Genomic_DNA"/>
</dbReference>
<dbReference type="GO" id="GO:0005737">
    <property type="term" value="C:cytoplasm"/>
    <property type="evidence" value="ECO:0007669"/>
    <property type="project" value="TreeGrafter"/>
</dbReference>